<accession>A0A0F7KQ54</accession>
<dbReference type="RefSeq" id="WP_046902337.1">
    <property type="nucleotide sequence ID" value="NZ_CP011452.2"/>
</dbReference>
<dbReference type="STRING" id="1267766.WYH_00196"/>
<dbReference type="OrthoDB" id="7428717at2"/>
<evidence type="ECO:0000313" key="2">
    <source>
        <dbReference type="Proteomes" id="UP000034392"/>
    </source>
</evidence>
<dbReference type="Proteomes" id="UP000034392">
    <property type="component" value="Chromosome"/>
</dbReference>
<dbReference type="AlphaFoldDB" id="A0A0F7KQ54"/>
<keyword evidence="2" id="KW-1185">Reference proteome</keyword>
<reference evidence="1" key="1">
    <citation type="submission" date="2015-05" db="EMBL/GenBank/DDBJ databases">
        <title>The complete genome of Altererythrobacter atlanticus strain 26DY36.</title>
        <authorList>
            <person name="Wu Y.-H."/>
            <person name="Cheng H."/>
            <person name="Wu X.-W."/>
        </authorList>
    </citation>
    <scope>NUCLEOTIDE SEQUENCE [LARGE SCALE GENOMIC DNA]</scope>
    <source>
        <strain evidence="1">26DY36</strain>
    </source>
</reference>
<dbReference type="KEGG" id="aay:WYH_00196"/>
<gene>
    <name evidence="1" type="ORF">WYH_00196</name>
</gene>
<organism evidence="1 2">
    <name type="scientific">Croceibacterium atlanticum</name>
    <dbReference type="NCBI Taxonomy" id="1267766"/>
    <lineage>
        <taxon>Bacteria</taxon>
        <taxon>Pseudomonadati</taxon>
        <taxon>Pseudomonadota</taxon>
        <taxon>Alphaproteobacteria</taxon>
        <taxon>Sphingomonadales</taxon>
        <taxon>Erythrobacteraceae</taxon>
        <taxon>Croceibacterium</taxon>
    </lineage>
</organism>
<evidence type="ECO:0000313" key="1">
    <source>
        <dbReference type="EMBL" id="AKH41261.1"/>
    </source>
</evidence>
<proteinExistence type="predicted"/>
<dbReference type="EMBL" id="CP011452">
    <property type="protein sequence ID" value="AKH41261.1"/>
    <property type="molecule type" value="Genomic_DNA"/>
</dbReference>
<protein>
    <submittedName>
        <fullName evidence="1">Uncharacterized protein</fullName>
    </submittedName>
</protein>
<sequence>MQFIRQPFLRHYRMFALLVAIALFVKLLVPMGYMIVPLAGGGITLQICAGQTFGALQAEPAAMAHAGHGGHDAHSAHAVKADTHGNHAIGSQEDGGHGNDHCAFSAIGLSSMASGDPFLLALALAFILALGFAPLIAPVLQRRRYSLPPLRGPPHAA</sequence>
<name>A0A0F7KQ54_9SPHN</name>
<dbReference type="PATRIC" id="fig|1267766.3.peg.200"/>